<keyword evidence="3 10" id="KW-0436">Ligase</keyword>
<dbReference type="GO" id="GO:0006428">
    <property type="term" value="P:isoleucyl-tRNA aminoacylation"/>
    <property type="evidence" value="ECO:0007669"/>
    <property type="project" value="UniProtKB-UniRule"/>
</dbReference>
<protein>
    <recommendedName>
        <fullName evidence="10">Isoleucine--tRNA ligase</fullName>
        <ecNumber evidence="10">6.1.1.5</ecNumber>
    </recommendedName>
    <alternativeName>
        <fullName evidence="10">Isoleucyl-tRNA synthetase</fullName>
        <shortName evidence="10">IleRS</shortName>
    </alternativeName>
</protein>
<dbReference type="Proteomes" id="UP000282977">
    <property type="component" value="Unassembled WGS sequence"/>
</dbReference>
<dbReference type="FunFam" id="3.40.50.620:FF:000042">
    <property type="entry name" value="Isoleucine--tRNA ligase"/>
    <property type="match status" value="1"/>
</dbReference>
<keyword evidence="10" id="KW-0479">Metal-binding</keyword>
<evidence type="ECO:0000256" key="7">
    <source>
        <dbReference type="ARBA" id="ARBA00023146"/>
    </source>
</evidence>
<dbReference type="InterPro" id="IPR009008">
    <property type="entry name" value="Val/Leu/Ile-tRNA-synth_edit"/>
</dbReference>
<dbReference type="InterPro" id="IPR009080">
    <property type="entry name" value="tRNAsynth_Ia_anticodon-bd"/>
</dbReference>
<comment type="catalytic activity">
    <reaction evidence="9 10">
        <text>tRNA(Ile) + L-isoleucine + ATP = L-isoleucyl-tRNA(Ile) + AMP + diphosphate</text>
        <dbReference type="Rhea" id="RHEA:11060"/>
        <dbReference type="Rhea" id="RHEA-COMP:9666"/>
        <dbReference type="Rhea" id="RHEA-COMP:9695"/>
        <dbReference type="ChEBI" id="CHEBI:30616"/>
        <dbReference type="ChEBI" id="CHEBI:33019"/>
        <dbReference type="ChEBI" id="CHEBI:58045"/>
        <dbReference type="ChEBI" id="CHEBI:78442"/>
        <dbReference type="ChEBI" id="CHEBI:78528"/>
        <dbReference type="ChEBI" id="CHEBI:456215"/>
        <dbReference type="EC" id="6.1.1.5"/>
    </reaction>
</comment>
<evidence type="ECO:0000256" key="3">
    <source>
        <dbReference type="ARBA" id="ARBA00022598"/>
    </source>
</evidence>
<dbReference type="PRINTS" id="PR00984">
    <property type="entry name" value="TRNASYNTHILE"/>
</dbReference>
<feature type="binding site" evidence="10">
    <location>
        <position position="1042"/>
    </location>
    <ligand>
        <name>Zn(2+)</name>
        <dbReference type="ChEBI" id="CHEBI:29105"/>
    </ligand>
</feature>
<comment type="function">
    <text evidence="8 10">Catalyzes the attachment of isoleucine to tRNA(Ile). As IleRS can inadvertently accommodate and process structurally similar amino acids such as valine, to avoid such errors it has two additional distinct tRNA(Ile)-dependent editing activities. One activity is designated as 'pretransfer' editing and involves the hydrolysis of activated Val-AMP. The other activity is designated 'posttransfer' editing and involves deacylation of mischarged Val-tRNA(Ile).</text>
</comment>
<dbReference type="InterPro" id="IPR013155">
    <property type="entry name" value="M/V/L/I-tRNA-synth_anticd-bd"/>
</dbReference>
<dbReference type="InterPro" id="IPR050081">
    <property type="entry name" value="Ile-tRNA_ligase"/>
</dbReference>
<dbReference type="AlphaFoldDB" id="A0A437JCS8"/>
<dbReference type="EC" id="6.1.1.5" evidence="10"/>
<dbReference type="Gene3D" id="1.10.10.830">
    <property type="entry name" value="Ile-tRNA synthetase CP2 domain-like"/>
    <property type="match status" value="1"/>
</dbReference>
<proteinExistence type="inferred from homology"/>
<keyword evidence="7 10" id="KW-0030">Aminoacyl-tRNA synthetase</keyword>
<evidence type="ECO:0000256" key="1">
    <source>
        <dbReference type="ARBA" id="ARBA00006887"/>
    </source>
</evidence>
<evidence type="ECO:0000256" key="10">
    <source>
        <dbReference type="HAMAP-Rule" id="MF_02002"/>
    </source>
</evidence>
<dbReference type="InterPro" id="IPR001412">
    <property type="entry name" value="aa-tRNA-synth_I_CS"/>
</dbReference>
<comment type="subcellular location">
    <subcellularLocation>
        <location evidence="10">Cytoplasm</location>
    </subcellularLocation>
</comment>
<feature type="binding site" evidence="10">
    <location>
        <position position="1025"/>
    </location>
    <ligand>
        <name>Zn(2+)</name>
        <dbReference type="ChEBI" id="CHEBI:29105"/>
    </ligand>
</feature>
<comment type="caution">
    <text evidence="14">The sequence shown here is derived from an EMBL/GenBank/DDBJ whole genome shotgun (WGS) entry which is preliminary data.</text>
</comment>
<dbReference type="GO" id="GO:0008270">
    <property type="term" value="F:zinc ion binding"/>
    <property type="evidence" value="ECO:0007669"/>
    <property type="project" value="UniProtKB-UniRule"/>
</dbReference>
<gene>
    <name evidence="10" type="primary">ileS</name>
    <name evidence="14" type="ORF">ENE74_03600</name>
</gene>
<feature type="short sequence motif" description="'KMSKS' region" evidence="10">
    <location>
        <begin position="703"/>
        <end position="707"/>
    </location>
</feature>
<comment type="similarity">
    <text evidence="1 10">Belongs to the class-I aminoacyl-tRNA synthetase family. IleS type 1 subfamily.</text>
</comment>
<sequence>MTDQPTTPSQETQDYKSTVFLPQTDFPMKAGLAQKEPAIAARWDAMDLYGQLRARRKGRERFILHDGPPYANGDIHMGHAMNKVLKDIIVRSQSLLGKDAPYVPGWDCHGLPIEWKIEEEYRKQKLNKDEVPPQEFRAQCRAYADKWVAVQKEQFKRLGVMGDWDDPYLTMKFEAEATIVGEILKFAESGQLYRGAKPVMWSPVEKTALAEAEVEYEDVTSTQIDVGFEIVEAPNAPGLIGALAVIWTTTPWTIPVNQALAFSPDADYVVLNCVNVVGCNPYIVLARDLVPAFCKRAGLPVPLEFGGDGREPEPNGPSVMAEPAFTILGEQLTGVSADMYSFSGQALSGAIARHPMHKLGGFFAKPRPFLPADHVTTDAGTGLVHMAPDHGEEDFLVCKAHGIDPVFAVNAEGKYRDDWLWLGGQGSVINMKFVSKDGPICTDLREAGALLAASDDFRHSYPHSWRSKARIIYRCTPQWFIPMDKPSTVRAERSRSPLLSEVEASDGASLRAAEPFDFAQGERIGDNAPTLRQTALNAIAHTRWVPARSTNRIRTMVEGRPDWVISRQRAWGVPIALYVHRQSGEYLNDPAVNARIIEAFKAGGADAWFGADHQALLGPDYKVDDYEVVNDILDVWFDSGSTHSFVVEARYGKGTRADLYLEGSDQHRGWFQSSLLESSGTRGCAPYKAVLTHGFALDGQGRKMSKSLGNVVDPLKIMSESGADILRVWVASTDYFDDVKIGKEVLAGASDAYRKLRNTFRYLLGALSDFTDAERVPVEDMPELERYMLHRLATLDAELRAVVDKDGASENWLEFSRYTRALFDFANADLSAFFFDIRKDCLYCDAKSDPKRMAYRTVLDTLFHALIRYAAPIIPFTAEEVWQSRFPDESESVHFLEWPDFAALLRHSRAGGNPSGNTDEGAGPEMSPRLRGDDGEWLLDTELDEKWGAIRSARDEVNEAIEPLRREKTIRSSLEAGVNIGAEFFELLKLNETDLAEIFITSEVKASTDLMAEELSVFKVDHHKCGRCWRLLPEVTEDGALCDRCDTVLTG</sequence>
<dbReference type="RefSeq" id="WP_127689240.1">
    <property type="nucleotide sequence ID" value="NZ_RZUL01000001.1"/>
</dbReference>
<dbReference type="Gene3D" id="3.40.50.620">
    <property type="entry name" value="HUPs"/>
    <property type="match status" value="2"/>
</dbReference>
<reference evidence="14 15" key="1">
    <citation type="submission" date="2019-01" db="EMBL/GenBank/DDBJ databases">
        <authorList>
            <person name="Chen W.-M."/>
        </authorList>
    </citation>
    <scope>NUCLEOTIDE SEQUENCE [LARGE SCALE GENOMIC DNA]</scope>
    <source>
        <strain evidence="14 15">TLA-22</strain>
    </source>
</reference>
<dbReference type="CDD" id="cd07960">
    <property type="entry name" value="Anticodon_Ia_Ile_BEm"/>
    <property type="match status" value="1"/>
</dbReference>
<dbReference type="SUPFAM" id="SSF52374">
    <property type="entry name" value="Nucleotidylyl transferase"/>
    <property type="match status" value="1"/>
</dbReference>
<keyword evidence="4 10" id="KW-0547">Nucleotide-binding</keyword>
<dbReference type="HAMAP" id="MF_02002">
    <property type="entry name" value="Ile_tRNA_synth_type1"/>
    <property type="match status" value="1"/>
</dbReference>
<dbReference type="PROSITE" id="PS00178">
    <property type="entry name" value="AA_TRNA_LIGASE_I"/>
    <property type="match status" value="1"/>
</dbReference>
<feature type="domain" description="Aminoacyl-tRNA synthetase class Ia" evidence="12">
    <location>
        <begin position="40"/>
        <end position="741"/>
    </location>
</feature>
<dbReference type="GO" id="GO:0005829">
    <property type="term" value="C:cytosol"/>
    <property type="evidence" value="ECO:0007669"/>
    <property type="project" value="TreeGrafter"/>
</dbReference>
<dbReference type="InterPro" id="IPR002301">
    <property type="entry name" value="Ile-tRNA-ligase"/>
</dbReference>
<feature type="binding site" evidence="10">
    <location>
        <position position="1045"/>
    </location>
    <ligand>
        <name>Zn(2+)</name>
        <dbReference type="ChEBI" id="CHEBI:29105"/>
    </ligand>
</feature>
<evidence type="ECO:0000256" key="6">
    <source>
        <dbReference type="ARBA" id="ARBA00022917"/>
    </source>
</evidence>
<keyword evidence="2 10" id="KW-0963">Cytoplasm</keyword>
<dbReference type="GO" id="GO:0002161">
    <property type="term" value="F:aminoacyl-tRNA deacylase activity"/>
    <property type="evidence" value="ECO:0007669"/>
    <property type="project" value="InterPro"/>
</dbReference>
<keyword evidence="15" id="KW-1185">Reference proteome</keyword>
<dbReference type="InterPro" id="IPR033708">
    <property type="entry name" value="Anticodon_Ile_BEm"/>
</dbReference>
<evidence type="ECO:0000256" key="9">
    <source>
        <dbReference type="ARBA" id="ARBA00048359"/>
    </source>
</evidence>
<feature type="binding site" evidence="10">
    <location>
        <position position="1028"/>
    </location>
    <ligand>
        <name>Zn(2+)</name>
        <dbReference type="ChEBI" id="CHEBI:29105"/>
    </ligand>
</feature>
<dbReference type="GO" id="GO:0004822">
    <property type="term" value="F:isoleucine-tRNA ligase activity"/>
    <property type="evidence" value="ECO:0007669"/>
    <property type="project" value="UniProtKB-UniRule"/>
</dbReference>
<feature type="region of interest" description="Disordered" evidence="11">
    <location>
        <begin position="912"/>
        <end position="932"/>
    </location>
</feature>
<evidence type="ECO:0000256" key="8">
    <source>
        <dbReference type="ARBA" id="ARBA00025217"/>
    </source>
</evidence>
<dbReference type="InterPro" id="IPR014729">
    <property type="entry name" value="Rossmann-like_a/b/a_fold"/>
</dbReference>
<comment type="subunit">
    <text evidence="10">Monomer.</text>
</comment>
<evidence type="ECO:0000313" key="14">
    <source>
        <dbReference type="EMBL" id="RVT43701.1"/>
    </source>
</evidence>
<dbReference type="GO" id="GO:0005524">
    <property type="term" value="F:ATP binding"/>
    <property type="evidence" value="ECO:0007669"/>
    <property type="project" value="UniProtKB-UniRule"/>
</dbReference>
<comment type="domain">
    <text evidence="10">IleRS has two distinct active sites: one for aminoacylation and one for editing. The misactivated valine is translocated from the active site to the editing site, which sterically excludes the correctly activated isoleucine. The single editing site contains two valyl binding pockets, one specific for each substrate (Val-AMP or Val-tRNA(Ile)).</text>
</comment>
<dbReference type="Gene3D" id="1.10.730.20">
    <property type="match status" value="2"/>
</dbReference>
<dbReference type="SUPFAM" id="SSF47323">
    <property type="entry name" value="Anticodon-binding domain of a subclass of class I aminoacyl-tRNA synthetases"/>
    <property type="match status" value="2"/>
</dbReference>
<dbReference type="InterPro" id="IPR023585">
    <property type="entry name" value="Ile-tRNA-ligase_type1"/>
</dbReference>
<dbReference type="Pfam" id="PF00133">
    <property type="entry name" value="tRNA-synt_1"/>
    <property type="match status" value="1"/>
</dbReference>
<feature type="binding site" evidence="10">
    <location>
        <position position="662"/>
    </location>
    <ligand>
        <name>L-isoleucyl-5'-AMP</name>
        <dbReference type="ChEBI" id="CHEBI:178002"/>
    </ligand>
</feature>
<evidence type="ECO:0000256" key="4">
    <source>
        <dbReference type="ARBA" id="ARBA00022741"/>
    </source>
</evidence>
<evidence type="ECO:0000259" key="13">
    <source>
        <dbReference type="Pfam" id="PF08264"/>
    </source>
</evidence>
<dbReference type="InterPro" id="IPR002300">
    <property type="entry name" value="aa-tRNA-synth_Ia"/>
</dbReference>
<comment type="cofactor">
    <cofactor evidence="10">
        <name>Zn(2+)</name>
        <dbReference type="ChEBI" id="CHEBI:29105"/>
    </cofactor>
    <text evidence="10">Binds 1 zinc ion per subunit.</text>
</comment>
<evidence type="ECO:0000256" key="2">
    <source>
        <dbReference type="ARBA" id="ARBA00022490"/>
    </source>
</evidence>
<evidence type="ECO:0000259" key="12">
    <source>
        <dbReference type="Pfam" id="PF00133"/>
    </source>
</evidence>
<dbReference type="PANTHER" id="PTHR42765">
    <property type="entry name" value="SOLEUCYL-TRNA SYNTHETASE"/>
    <property type="match status" value="1"/>
</dbReference>
<feature type="short sequence motif" description="'HIGH' region" evidence="10">
    <location>
        <begin position="69"/>
        <end position="79"/>
    </location>
</feature>
<keyword evidence="5 10" id="KW-0067">ATP-binding</keyword>
<name>A0A437JCS8_9SPHN</name>
<keyword evidence="10" id="KW-0862">Zinc</keyword>
<keyword evidence="6 10" id="KW-0648">Protein biosynthesis</keyword>
<dbReference type="Pfam" id="PF08264">
    <property type="entry name" value="Anticodon_1"/>
    <property type="match status" value="1"/>
</dbReference>
<evidence type="ECO:0000313" key="15">
    <source>
        <dbReference type="Proteomes" id="UP000282977"/>
    </source>
</evidence>
<dbReference type="EMBL" id="RZUL01000001">
    <property type="protein sequence ID" value="RVT43701.1"/>
    <property type="molecule type" value="Genomic_DNA"/>
</dbReference>
<dbReference type="Gene3D" id="3.90.740.10">
    <property type="entry name" value="Valyl/Leucyl/Isoleucyl-tRNA synthetase, editing domain"/>
    <property type="match status" value="1"/>
</dbReference>
<evidence type="ECO:0000256" key="5">
    <source>
        <dbReference type="ARBA" id="ARBA00022840"/>
    </source>
</evidence>
<dbReference type="GO" id="GO:0000049">
    <property type="term" value="F:tRNA binding"/>
    <property type="evidence" value="ECO:0007669"/>
    <property type="project" value="InterPro"/>
</dbReference>
<organism evidence="14 15">
    <name type="scientific">Sphingobium algorifonticola</name>
    <dbReference type="NCBI Taxonomy" id="2008318"/>
    <lineage>
        <taxon>Bacteria</taxon>
        <taxon>Pseudomonadati</taxon>
        <taxon>Pseudomonadota</taxon>
        <taxon>Alphaproteobacteria</taxon>
        <taxon>Sphingomonadales</taxon>
        <taxon>Sphingomonadaceae</taxon>
        <taxon>Sphingobium</taxon>
    </lineage>
</organism>
<evidence type="ECO:0000256" key="11">
    <source>
        <dbReference type="SAM" id="MobiDB-lite"/>
    </source>
</evidence>
<dbReference type="PANTHER" id="PTHR42765:SF1">
    <property type="entry name" value="ISOLEUCINE--TRNA LIGASE, MITOCHONDRIAL"/>
    <property type="match status" value="1"/>
</dbReference>
<dbReference type="OrthoDB" id="9810365at2"/>
<feature type="binding site" evidence="10">
    <location>
        <position position="706"/>
    </location>
    <ligand>
        <name>ATP</name>
        <dbReference type="ChEBI" id="CHEBI:30616"/>
    </ligand>
</feature>
<dbReference type="SUPFAM" id="SSF50677">
    <property type="entry name" value="ValRS/IleRS/LeuRS editing domain"/>
    <property type="match status" value="1"/>
</dbReference>
<accession>A0A437JCS8</accession>
<feature type="domain" description="Methionyl/Valyl/Leucyl/Isoleucyl-tRNA synthetase anticodon-binding" evidence="13">
    <location>
        <begin position="807"/>
        <end position="976"/>
    </location>
</feature>